<dbReference type="InterPro" id="IPR010353">
    <property type="entry name" value="DmpK"/>
</dbReference>
<evidence type="ECO:0000313" key="2">
    <source>
        <dbReference type="Proteomes" id="UP000318554"/>
    </source>
</evidence>
<dbReference type="Pfam" id="PF06099">
    <property type="entry name" value="Phenol_hyd_sub"/>
    <property type="match status" value="1"/>
</dbReference>
<dbReference type="Proteomes" id="UP000318554">
    <property type="component" value="Unassembled WGS sequence"/>
</dbReference>
<sequence>MTASSPPPTPYPVFFEGVDVTRKFVRVTAERGDFIEFDFAIGWPELCVELVLPRAAFEDFCVRHAVTRLAPQPESPTDPVDDEEI</sequence>
<gene>
    <name evidence="1" type="ORF">Taqua_01367</name>
</gene>
<dbReference type="OrthoDB" id="8564678at2"/>
<reference evidence="1 2" key="1">
    <citation type="submission" date="2019-07" db="EMBL/GenBank/DDBJ databases">
        <title>Tepidimonas aquatica CLN-1 draft genome.</title>
        <authorList>
            <person name="Da Costa M.S."/>
            <person name="Froufe H.J.C."/>
            <person name="Egas C."/>
            <person name="Albuquerque L."/>
        </authorList>
    </citation>
    <scope>NUCLEOTIDE SEQUENCE [LARGE SCALE GENOMIC DNA]</scope>
    <source>
        <strain evidence="1 2">CLN-1</strain>
    </source>
</reference>
<comment type="caution">
    <text evidence="1">The sequence shown here is derived from an EMBL/GenBank/DDBJ whole genome shotgun (WGS) entry which is preliminary data.</text>
</comment>
<proteinExistence type="predicted"/>
<organism evidence="1 2">
    <name type="scientific">Tepidimonas aquatica</name>
    <dbReference type="NCBI Taxonomy" id="247482"/>
    <lineage>
        <taxon>Bacteria</taxon>
        <taxon>Pseudomonadati</taxon>
        <taxon>Pseudomonadota</taxon>
        <taxon>Betaproteobacteria</taxon>
        <taxon>Burkholderiales</taxon>
        <taxon>Tepidimonas</taxon>
    </lineage>
</organism>
<keyword evidence="2" id="KW-1185">Reference proteome</keyword>
<dbReference type="AlphaFoldDB" id="A0A554WMK0"/>
<protein>
    <submittedName>
        <fullName evidence="1">Phenol hydroxylase subunit</fullName>
    </submittedName>
</protein>
<name>A0A554WMK0_9BURK</name>
<accession>A0A554WMK0</accession>
<dbReference type="EMBL" id="VJNA01000014">
    <property type="protein sequence ID" value="TSE24801.1"/>
    <property type="molecule type" value="Genomic_DNA"/>
</dbReference>
<evidence type="ECO:0000313" key="1">
    <source>
        <dbReference type="EMBL" id="TSE24801.1"/>
    </source>
</evidence>